<gene>
    <name evidence="1" type="ORF">DHETER_LOCUS15571</name>
</gene>
<dbReference type="EMBL" id="CAJVPU010054007">
    <property type="protein sequence ID" value="CAG8766164.1"/>
    <property type="molecule type" value="Genomic_DNA"/>
</dbReference>
<organism evidence="1 2">
    <name type="scientific">Dentiscutata heterogama</name>
    <dbReference type="NCBI Taxonomy" id="1316150"/>
    <lineage>
        <taxon>Eukaryota</taxon>
        <taxon>Fungi</taxon>
        <taxon>Fungi incertae sedis</taxon>
        <taxon>Mucoromycota</taxon>
        <taxon>Glomeromycotina</taxon>
        <taxon>Glomeromycetes</taxon>
        <taxon>Diversisporales</taxon>
        <taxon>Gigasporaceae</taxon>
        <taxon>Dentiscutata</taxon>
    </lineage>
</organism>
<dbReference type="Proteomes" id="UP000789702">
    <property type="component" value="Unassembled WGS sequence"/>
</dbReference>
<feature type="non-terminal residue" evidence="1">
    <location>
        <position position="1"/>
    </location>
</feature>
<sequence length="154" mass="17644">NVTVRGAIIDFQGNMKTENLVLFDHYDNYSSHSRYQVSDTSESFLVVSKSSHNLTWKKFSKVKGVAKQISNGNVMSPRNGFIFHSYSVFATIDGQHAIVYKISKNTNRTFYDPVYEIYIHFIKKTDTDQQLEQILLYKTYDSSILPVGPINCQA</sequence>
<accession>A0ACA9QVJ4</accession>
<feature type="non-terminal residue" evidence="1">
    <location>
        <position position="154"/>
    </location>
</feature>
<evidence type="ECO:0000313" key="1">
    <source>
        <dbReference type="EMBL" id="CAG8766164.1"/>
    </source>
</evidence>
<name>A0ACA9QVJ4_9GLOM</name>
<comment type="caution">
    <text evidence="1">The sequence shown here is derived from an EMBL/GenBank/DDBJ whole genome shotgun (WGS) entry which is preliminary data.</text>
</comment>
<evidence type="ECO:0000313" key="2">
    <source>
        <dbReference type="Proteomes" id="UP000789702"/>
    </source>
</evidence>
<protein>
    <submittedName>
        <fullName evidence="1">14923_t:CDS:1</fullName>
    </submittedName>
</protein>
<reference evidence="1" key="1">
    <citation type="submission" date="2021-06" db="EMBL/GenBank/DDBJ databases">
        <authorList>
            <person name="Kallberg Y."/>
            <person name="Tangrot J."/>
            <person name="Rosling A."/>
        </authorList>
    </citation>
    <scope>NUCLEOTIDE SEQUENCE</scope>
    <source>
        <strain evidence="1">IL203A</strain>
    </source>
</reference>
<proteinExistence type="predicted"/>
<keyword evidence="2" id="KW-1185">Reference proteome</keyword>